<reference evidence="3 4" key="1">
    <citation type="journal article" date="2018" name="Antonie Van Leeuwenhoek">
        <title>Larkinella terrae sp. nov., isolated from soil on Jeju Island, South Korea.</title>
        <authorList>
            <person name="Ten L.N."/>
            <person name="Jeon J."/>
            <person name="Park S.J."/>
            <person name="Park S."/>
            <person name="Lee S.Y."/>
            <person name="Kim M.K."/>
            <person name="Jung H.Y."/>
        </authorList>
    </citation>
    <scope>NUCLEOTIDE SEQUENCE [LARGE SCALE GENOMIC DNA]</scope>
    <source>
        <strain evidence="3 4">KCTC 52001</strain>
    </source>
</reference>
<dbReference type="EMBL" id="WJXZ01000015">
    <property type="protein sequence ID" value="MRS65614.1"/>
    <property type="molecule type" value="Genomic_DNA"/>
</dbReference>
<comment type="caution">
    <text evidence="3">The sequence shown here is derived from an EMBL/GenBank/DDBJ whole genome shotgun (WGS) entry which is preliminary data.</text>
</comment>
<feature type="signal peptide" evidence="1">
    <location>
        <begin position="1"/>
        <end position="20"/>
    </location>
</feature>
<evidence type="ECO:0000256" key="1">
    <source>
        <dbReference type="SAM" id="SignalP"/>
    </source>
</evidence>
<dbReference type="Proteomes" id="UP000441754">
    <property type="component" value="Unassembled WGS sequence"/>
</dbReference>
<proteinExistence type="predicted"/>
<dbReference type="AlphaFoldDB" id="A0A7K0EUX0"/>
<keyword evidence="1" id="KW-0732">Signal</keyword>
<sequence length="215" mass="24109">MKKLFYFICILVFISTHLHAQMQLGVRAGVHWATFRTHNPNLGWSFGSGYVIALPIQIPLKNRWSIRLEPSVIQKGWRTKVTYTLGPTLPEKIAITKMQYEVAELPLLLVYRQKITNRIACYSQAGPSIGYITGGRYKISNDGSEIFNQKIVFSRRIETGIWGGGGMEVLVGQLTTFLDVRYQYGFGKYPTAGLSGVDGTHGFTVSVGCWLPTKK</sequence>
<evidence type="ECO:0000313" key="4">
    <source>
        <dbReference type="Proteomes" id="UP000441754"/>
    </source>
</evidence>
<name>A0A7K0EUX0_9BACT</name>
<dbReference type="Pfam" id="PF13568">
    <property type="entry name" value="OMP_b-brl_2"/>
    <property type="match status" value="1"/>
</dbReference>
<feature type="chain" id="PRO_5029618052" evidence="1">
    <location>
        <begin position="21"/>
        <end position="215"/>
    </location>
</feature>
<accession>A0A7K0EUX0</accession>
<feature type="domain" description="Outer membrane protein beta-barrel" evidence="2">
    <location>
        <begin position="22"/>
        <end position="188"/>
    </location>
</feature>
<gene>
    <name evidence="3" type="ORF">GJJ30_30260</name>
</gene>
<evidence type="ECO:0000259" key="2">
    <source>
        <dbReference type="Pfam" id="PF13568"/>
    </source>
</evidence>
<dbReference type="OrthoDB" id="1011748at2"/>
<evidence type="ECO:0000313" key="3">
    <source>
        <dbReference type="EMBL" id="MRS65614.1"/>
    </source>
</evidence>
<dbReference type="InterPro" id="IPR025665">
    <property type="entry name" value="Beta-barrel_OMP_2"/>
</dbReference>
<organism evidence="3 4">
    <name type="scientific">Larkinella terrae</name>
    <dbReference type="NCBI Taxonomy" id="2025311"/>
    <lineage>
        <taxon>Bacteria</taxon>
        <taxon>Pseudomonadati</taxon>
        <taxon>Bacteroidota</taxon>
        <taxon>Cytophagia</taxon>
        <taxon>Cytophagales</taxon>
        <taxon>Spirosomataceae</taxon>
        <taxon>Larkinella</taxon>
    </lineage>
</organism>
<protein>
    <submittedName>
        <fullName evidence="3">Outer membrane beta-barrel protein</fullName>
    </submittedName>
</protein>
<keyword evidence="4" id="KW-1185">Reference proteome</keyword>
<dbReference type="RefSeq" id="WP_154178976.1">
    <property type="nucleotide sequence ID" value="NZ_WJXZ01000015.1"/>
</dbReference>